<feature type="transmembrane region" description="Helical" evidence="6">
    <location>
        <begin position="34"/>
        <end position="60"/>
    </location>
</feature>
<protein>
    <recommendedName>
        <fullName evidence="6">GDT1 family protein</fullName>
    </recommendedName>
</protein>
<comment type="caution">
    <text evidence="7">The sequence shown here is derived from an EMBL/GenBank/DDBJ whole genome shotgun (WGS) entry which is preliminary data.</text>
</comment>
<evidence type="ECO:0000256" key="4">
    <source>
        <dbReference type="ARBA" id="ARBA00022989"/>
    </source>
</evidence>
<evidence type="ECO:0000256" key="5">
    <source>
        <dbReference type="ARBA" id="ARBA00023136"/>
    </source>
</evidence>
<name>A0A369B3L9_9FIRM</name>
<dbReference type="GO" id="GO:0016020">
    <property type="term" value="C:membrane"/>
    <property type="evidence" value="ECO:0007669"/>
    <property type="project" value="UniProtKB-SubCell"/>
</dbReference>
<keyword evidence="4 6" id="KW-1133">Transmembrane helix</keyword>
<dbReference type="EMBL" id="QPJT01000012">
    <property type="protein sequence ID" value="RCX16129.1"/>
    <property type="molecule type" value="Genomic_DNA"/>
</dbReference>
<dbReference type="PANTHER" id="PTHR12608">
    <property type="entry name" value="TRANSMEMBRANE PROTEIN HTP-1 RELATED"/>
    <property type="match status" value="1"/>
</dbReference>
<evidence type="ECO:0000313" key="8">
    <source>
        <dbReference type="Proteomes" id="UP000253034"/>
    </source>
</evidence>
<accession>A0A369B3L9</accession>
<keyword evidence="5 6" id="KW-0472">Membrane</keyword>
<gene>
    <name evidence="7" type="ORF">DFR58_112113</name>
</gene>
<dbReference type="OrthoDB" id="9801356at2"/>
<dbReference type="Proteomes" id="UP000253034">
    <property type="component" value="Unassembled WGS sequence"/>
</dbReference>
<dbReference type="RefSeq" id="WP_114298052.1">
    <property type="nucleotide sequence ID" value="NZ_QPJT01000012.1"/>
</dbReference>
<comment type="caution">
    <text evidence="6">Lacks conserved residue(s) required for the propagation of feature annotation.</text>
</comment>
<evidence type="ECO:0000256" key="6">
    <source>
        <dbReference type="RuleBase" id="RU365102"/>
    </source>
</evidence>
<evidence type="ECO:0000256" key="3">
    <source>
        <dbReference type="ARBA" id="ARBA00022692"/>
    </source>
</evidence>
<dbReference type="GO" id="GO:0046873">
    <property type="term" value="F:metal ion transmembrane transporter activity"/>
    <property type="evidence" value="ECO:0007669"/>
    <property type="project" value="InterPro"/>
</dbReference>
<organism evidence="7 8">
    <name type="scientific">Anaerobacterium chartisolvens</name>
    <dbReference type="NCBI Taxonomy" id="1297424"/>
    <lineage>
        <taxon>Bacteria</taxon>
        <taxon>Bacillati</taxon>
        <taxon>Bacillota</taxon>
        <taxon>Clostridia</taxon>
        <taxon>Eubacteriales</taxon>
        <taxon>Oscillospiraceae</taxon>
        <taxon>Anaerobacterium</taxon>
    </lineage>
</organism>
<keyword evidence="3 6" id="KW-0812">Transmembrane</keyword>
<evidence type="ECO:0000256" key="1">
    <source>
        <dbReference type="ARBA" id="ARBA00004141"/>
    </source>
</evidence>
<evidence type="ECO:0000313" key="7">
    <source>
        <dbReference type="EMBL" id="RCX16129.1"/>
    </source>
</evidence>
<sequence length="89" mass="9770">MWKTIFTTFILVFLAELGDKTQLSTMLLASKSKSIWYVFIGSACALILSSLIGVIAGSFINKYIPEIYIQLGSGIAFIIIGFLLIVGKF</sequence>
<dbReference type="PANTHER" id="PTHR12608:SF1">
    <property type="entry name" value="TRANSMEMBRANE PROTEIN 165"/>
    <property type="match status" value="1"/>
</dbReference>
<reference evidence="7 8" key="1">
    <citation type="submission" date="2018-07" db="EMBL/GenBank/DDBJ databases">
        <title>Genomic Encyclopedia of Type Strains, Phase IV (KMG-IV): sequencing the most valuable type-strain genomes for metagenomic binning, comparative biology and taxonomic classification.</title>
        <authorList>
            <person name="Goeker M."/>
        </authorList>
    </citation>
    <scope>NUCLEOTIDE SEQUENCE [LARGE SCALE GENOMIC DNA]</scope>
    <source>
        <strain evidence="7 8">DSM 27016</strain>
    </source>
</reference>
<evidence type="ECO:0000256" key="2">
    <source>
        <dbReference type="ARBA" id="ARBA00009190"/>
    </source>
</evidence>
<feature type="transmembrane region" description="Helical" evidence="6">
    <location>
        <begin position="67"/>
        <end position="86"/>
    </location>
</feature>
<dbReference type="Pfam" id="PF01169">
    <property type="entry name" value="GDT1"/>
    <property type="match status" value="1"/>
</dbReference>
<comment type="subcellular location">
    <subcellularLocation>
        <location evidence="1 6">Membrane</location>
        <topology evidence="1 6">Multi-pass membrane protein</topology>
    </subcellularLocation>
</comment>
<dbReference type="AlphaFoldDB" id="A0A369B3L9"/>
<keyword evidence="8" id="KW-1185">Reference proteome</keyword>
<proteinExistence type="inferred from homology"/>
<dbReference type="InterPro" id="IPR001727">
    <property type="entry name" value="GDT1-like"/>
</dbReference>
<comment type="similarity">
    <text evidence="2 6">Belongs to the GDT1 family.</text>
</comment>